<keyword evidence="1" id="KW-0472">Membrane</keyword>
<accession>A0A9D1D4G6</accession>
<evidence type="ECO:0000313" key="3">
    <source>
        <dbReference type="Proteomes" id="UP000824250"/>
    </source>
</evidence>
<comment type="caution">
    <text evidence="2">The sequence shown here is derived from an EMBL/GenBank/DDBJ whole genome shotgun (WGS) entry which is preliminary data.</text>
</comment>
<gene>
    <name evidence="2" type="ORF">IAB28_02365</name>
</gene>
<proteinExistence type="predicted"/>
<keyword evidence="1" id="KW-0812">Transmembrane</keyword>
<name>A0A9D1D4G6_9FIRM</name>
<organism evidence="2 3">
    <name type="scientific">Candidatus Copromonas faecavium</name>
    <name type="common">nom. illeg.</name>
    <dbReference type="NCBI Taxonomy" id="2840740"/>
    <lineage>
        <taxon>Bacteria</taxon>
        <taxon>Bacillati</taxon>
        <taxon>Bacillota</taxon>
        <taxon>Clostridia</taxon>
        <taxon>Lachnospirales</taxon>
        <taxon>Lachnospiraceae</taxon>
        <taxon>Candidatus Copromonas (nom. illeg.)</taxon>
    </lineage>
</organism>
<reference evidence="2" key="2">
    <citation type="journal article" date="2021" name="PeerJ">
        <title>Extensive microbial diversity within the chicken gut microbiome revealed by metagenomics and culture.</title>
        <authorList>
            <person name="Gilroy R."/>
            <person name="Ravi A."/>
            <person name="Getino M."/>
            <person name="Pursley I."/>
            <person name="Horton D.L."/>
            <person name="Alikhan N.F."/>
            <person name="Baker D."/>
            <person name="Gharbi K."/>
            <person name="Hall N."/>
            <person name="Watson M."/>
            <person name="Adriaenssens E.M."/>
            <person name="Foster-Nyarko E."/>
            <person name="Jarju S."/>
            <person name="Secka A."/>
            <person name="Antonio M."/>
            <person name="Oren A."/>
            <person name="Chaudhuri R.R."/>
            <person name="La Ragione R."/>
            <person name="Hildebrand F."/>
            <person name="Pallen M.J."/>
        </authorList>
    </citation>
    <scope>NUCLEOTIDE SEQUENCE</scope>
    <source>
        <strain evidence="2">CHK180-2868</strain>
    </source>
</reference>
<dbReference type="EMBL" id="DVGC01000009">
    <property type="protein sequence ID" value="HIR04800.1"/>
    <property type="molecule type" value="Genomic_DNA"/>
</dbReference>
<protein>
    <submittedName>
        <fullName evidence="2">Uncharacterized protein</fullName>
    </submittedName>
</protein>
<feature type="transmembrane region" description="Helical" evidence="1">
    <location>
        <begin position="137"/>
        <end position="158"/>
    </location>
</feature>
<dbReference type="Proteomes" id="UP000824250">
    <property type="component" value="Unassembled WGS sequence"/>
</dbReference>
<keyword evidence="1" id="KW-1133">Transmembrane helix</keyword>
<dbReference type="AlphaFoldDB" id="A0A9D1D4G6"/>
<feature type="transmembrane region" description="Helical" evidence="1">
    <location>
        <begin position="110"/>
        <end position="131"/>
    </location>
</feature>
<sequence length="192" mass="21868">MKDEETKRPESYNGYEYREISVPEWLSSLCIDSYPCFGWEPDPNRNESKEKSGLTGLQKGHGNMNMTRLYFRRSRNLCNKAELTRLQRNFDSCVSELEALRRSKNSAATIAALVIGILGTAFLAGATFASVADPPVIWLAILLAVPGFLGWILPYFVYRKLVQKKTKEIEPLMEQKYDEIEAVCRKGLDLLH</sequence>
<evidence type="ECO:0000313" key="2">
    <source>
        <dbReference type="EMBL" id="HIR04800.1"/>
    </source>
</evidence>
<reference evidence="2" key="1">
    <citation type="submission" date="2020-10" db="EMBL/GenBank/DDBJ databases">
        <authorList>
            <person name="Gilroy R."/>
        </authorList>
    </citation>
    <scope>NUCLEOTIDE SEQUENCE</scope>
    <source>
        <strain evidence="2">CHK180-2868</strain>
    </source>
</reference>
<evidence type="ECO:0000256" key="1">
    <source>
        <dbReference type="SAM" id="Phobius"/>
    </source>
</evidence>